<dbReference type="FunFam" id="3.30.2010.30:FF:000002">
    <property type="entry name" value="Putative aminopeptidase N"/>
    <property type="match status" value="1"/>
</dbReference>
<dbReference type="FunFam" id="2.60.40.1730:FF:000005">
    <property type="entry name" value="Aminopeptidase N"/>
    <property type="match status" value="1"/>
</dbReference>
<evidence type="ECO:0000259" key="15">
    <source>
        <dbReference type="Pfam" id="PF11940"/>
    </source>
</evidence>
<dbReference type="RefSeq" id="WP_086963027.1">
    <property type="nucleotide sequence ID" value="NZ_CP021376.1"/>
</dbReference>
<dbReference type="InterPro" id="IPR024601">
    <property type="entry name" value="Peptidase_M1_pepN_C"/>
</dbReference>
<evidence type="ECO:0000313" key="18">
    <source>
        <dbReference type="EMBL" id="ART79340.1"/>
    </source>
</evidence>
<evidence type="ECO:0000256" key="9">
    <source>
        <dbReference type="ARBA" id="ARBA00022801"/>
    </source>
</evidence>
<dbReference type="Gene3D" id="2.60.40.1840">
    <property type="match status" value="1"/>
</dbReference>
<dbReference type="Gene3D" id="3.30.2010.30">
    <property type="match status" value="1"/>
</dbReference>
<dbReference type="SUPFAM" id="SSF63737">
    <property type="entry name" value="Leukotriene A4 hydrolase N-terminal domain"/>
    <property type="match status" value="1"/>
</dbReference>
<dbReference type="EC" id="3.4.11.2" evidence="4 13"/>
<evidence type="ECO:0000256" key="4">
    <source>
        <dbReference type="ARBA" id="ARBA00012564"/>
    </source>
</evidence>
<evidence type="ECO:0000259" key="17">
    <source>
        <dbReference type="Pfam" id="PF17900"/>
    </source>
</evidence>
<feature type="domain" description="Peptidase M1 membrane alanine aminopeptidase" evidence="14">
    <location>
        <begin position="226"/>
        <end position="440"/>
    </location>
</feature>
<evidence type="ECO:0000256" key="11">
    <source>
        <dbReference type="ARBA" id="ARBA00023049"/>
    </source>
</evidence>
<dbReference type="SUPFAM" id="SSF55486">
    <property type="entry name" value="Metalloproteases ('zincins'), catalytic domain"/>
    <property type="match status" value="1"/>
</dbReference>
<keyword evidence="6 18" id="KW-0031">Aminopeptidase</keyword>
<keyword evidence="19" id="KW-1185">Reference proteome</keyword>
<keyword evidence="9" id="KW-0378">Hydrolase</keyword>
<dbReference type="Proteomes" id="UP000243793">
    <property type="component" value="Chromosome"/>
</dbReference>
<dbReference type="InterPro" id="IPR012779">
    <property type="entry name" value="Peptidase_M1_pepN"/>
</dbReference>
<evidence type="ECO:0000259" key="16">
    <source>
        <dbReference type="Pfam" id="PF17432"/>
    </source>
</evidence>
<feature type="domain" description="Peptidase M1 alanyl aminopeptidase Ig-like fold" evidence="15">
    <location>
        <begin position="445"/>
        <end position="545"/>
    </location>
</feature>
<dbReference type="CDD" id="cd09600">
    <property type="entry name" value="M1_APN"/>
    <property type="match status" value="1"/>
</dbReference>
<evidence type="ECO:0000256" key="13">
    <source>
        <dbReference type="NCBIfam" id="TIGR02414"/>
    </source>
</evidence>
<comment type="similarity">
    <text evidence="3">Belongs to the peptidase M1 family.</text>
</comment>
<protein>
    <recommendedName>
        <fullName evidence="5 13">Aminopeptidase N</fullName>
        <ecNumber evidence="4 13">3.4.11.2</ecNumber>
    </recommendedName>
</protein>
<dbReference type="PANTHER" id="PTHR46322">
    <property type="entry name" value="PUROMYCIN-SENSITIVE AMINOPEPTIDASE"/>
    <property type="match status" value="1"/>
</dbReference>
<comment type="cofactor">
    <cofactor evidence="2">
        <name>Zn(2+)</name>
        <dbReference type="ChEBI" id="CHEBI:29105"/>
    </cofactor>
</comment>
<keyword evidence="7" id="KW-0645">Protease</keyword>
<dbReference type="PANTHER" id="PTHR46322:SF1">
    <property type="entry name" value="PUROMYCIN-SENSITIVE AMINOPEPTIDASE"/>
    <property type="match status" value="1"/>
</dbReference>
<dbReference type="Gene3D" id="1.25.50.10">
    <property type="entry name" value="Peptidase M1, alanyl aminopeptidase, C-terminal domain"/>
    <property type="match status" value="1"/>
</dbReference>
<evidence type="ECO:0000256" key="1">
    <source>
        <dbReference type="ARBA" id="ARBA00000098"/>
    </source>
</evidence>
<evidence type="ECO:0000259" key="14">
    <source>
        <dbReference type="Pfam" id="PF01433"/>
    </source>
</evidence>
<dbReference type="AlphaFoldDB" id="A0A1Y0CVG8"/>
<dbReference type="InterPro" id="IPR001930">
    <property type="entry name" value="Peptidase_M1"/>
</dbReference>
<gene>
    <name evidence="18" type="ORF">CBP12_03585</name>
</gene>
<dbReference type="InterPro" id="IPR035414">
    <property type="entry name" value="Peptidase_M1_pepN_Ig-like"/>
</dbReference>
<dbReference type="InterPro" id="IPR045357">
    <property type="entry name" value="Aminopeptidase_N-like_N"/>
</dbReference>
<dbReference type="NCBIfam" id="TIGR02414">
    <property type="entry name" value="pepN_proteo"/>
    <property type="match status" value="1"/>
</dbReference>
<dbReference type="FunFam" id="1.10.390.10:FF:000002">
    <property type="entry name" value="Aminopeptidase N"/>
    <property type="match status" value="1"/>
</dbReference>
<evidence type="ECO:0000256" key="6">
    <source>
        <dbReference type="ARBA" id="ARBA00022438"/>
    </source>
</evidence>
<dbReference type="GO" id="GO:0016285">
    <property type="term" value="F:alanyl aminopeptidase activity"/>
    <property type="evidence" value="ECO:0007669"/>
    <property type="project" value="UniProtKB-EC"/>
</dbReference>
<dbReference type="GO" id="GO:0006508">
    <property type="term" value="P:proteolysis"/>
    <property type="evidence" value="ECO:0007669"/>
    <property type="project" value="UniProtKB-UniRule"/>
</dbReference>
<feature type="domain" description="Peptidase M1 alanyl aminopeptidase C-terminal" evidence="16">
    <location>
        <begin position="549"/>
        <end position="868"/>
    </location>
</feature>
<evidence type="ECO:0000256" key="10">
    <source>
        <dbReference type="ARBA" id="ARBA00022833"/>
    </source>
</evidence>
<dbReference type="GO" id="GO:0008237">
    <property type="term" value="F:metallopeptidase activity"/>
    <property type="evidence" value="ECO:0007669"/>
    <property type="project" value="UniProtKB-UniRule"/>
</dbReference>
<organism evidence="18 19">
    <name type="scientific">Oceanisphaera avium</name>
    <dbReference type="NCBI Taxonomy" id="1903694"/>
    <lineage>
        <taxon>Bacteria</taxon>
        <taxon>Pseudomonadati</taxon>
        <taxon>Pseudomonadota</taxon>
        <taxon>Gammaproteobacteria</taxon>
        <taxon>Aeromonadales</taxon>
        <taxon>Aeromonadaceae</taxon>
        <taxon>Oceanisphaera</taxon>
    </lineage>
</organism>
<accession>A0A1Y0CVG8</accession>
<keyword evidence="10" id="KW-0862">Zinc</keyword>
<dbReference type="PRINTS" id="PR00756">
    <property type="entry name" value="ALADIPTASE"/>
</dbReference>
<dbReference type="InterPro" id="IPR014782">
    <property type="entry name" value="Peptidase_M1_dom"/>
</dbReference>
<name>A0A1Y0CVG8_9GAMM</name>
<dbReference type="GO" id="GO:0008270">
    <property type="term" value="F:zinc ion binding"/>
    <property type="evidence" value="ECO:0007669"/>
    <property type="project" value="InterPro"/>
</dbReference>
<evidence type="ECO:0000256" key="7">
    <source>
        <dbReference type="ARBA" id="ARBA00022670"/>
    </source>
</evidence>
<dbReference type="KEGG" id="ocm:CBP12_03585"/>
<dbReference type="InterPro" id="IPR038438">
    <property type="entry name" value="PepN_Ig-like_sf"/>
</dbReference>
<dbReference type="Pfam" id="PF11940">
    <property type="entry name" value="DUF3458"/>
    <property type="match status" value="1"/>
</dbReference>
<comment type="function">
    <text evidence="12">Aminopeptidase N is involved in the degradation of intracellular peptides generated by protein breakdown during normal growth as well as in response to nutrient starvation.</text>
</comment>
<feature type="domain" description="Aminopeptidase N-like N-terminal" evidence="17">
    <location>
        <begin position="24"/>
        <end position="187"/>
    </location>
</feature>
<dbReference type="Pfam" id="PF01433">
    <property type="entry name" value="Peptidase_M1"/>
    <property type="match status" value="1"/>
</dbReference>
<dbReference type="OrthoDB" id="100605at2"/>
<evidence type="ECO:0000256" key="3">
    <source>
        <dbReference type="ARBA" id="ARBA00010136"/>
    </source>
</evidence>
<evidence type="ECO:0000256" key="2">
    <source>
        <dbReference type="ARBA" id="ARBA00001947"/>
    </source>
</evidence>
<comment type="catalytic activity">
    <reaction evidence="1">
        <text>Release of an N-terminal amino acid, Xaa-|-Yaa- from a peptide, amide or arylamide. Xaa is preferably Ala, but may be most amino acids including Pro (slow action). When a terminal hydrophobic residue is followed by a prolyl residue, the two may be released as an intact Xaa-Pro dipeptide.</text>
        <dbReference type="EC" id="3.4.11.2"/>
    </reaction>
</comment>
<evidence type="ECO:0000313" key="19">
    <source>
        <dbReference type="Proteomes" id="UP000243793"/>
    </source>
</evidence>
<keyword evidence="11" id="KW-0482">Metalloprotease</keyword>
<dbReference type="FunFam" id="2.60.40.1840:FF:000001">
    <property type="entry name" value="Aminopeptidase N"/>
    <property type="match status" value="1"/>
</dbReference>
<dbReference type="InterPro" id="IPR042097">
    <property type="entry name" value="Aminopeptidase_N-like_N_sf"/>
</dbReference>
<dbReference type="Pfam" id="PF17900">
    <property type="entry name" value="Peptidase_M1_N"/>
    <property type="match status" value="1"/>
</dbReference>
<dbReference type="InterPro" id="IPR027268">
    <property type="entry name" value="Peptidase_M4/M1_CTD_sf"/>
</dbReference>
<dbReference type="Gene3D" id="1.10.390.10">
    <property type="entry name" value="Neutral Protease Domain 2"/>
    <property type="match status" value="1"/>
</dbReference>
<evidence type="ECO:0000256" key="8">
    <source>
        <dbReference type="ARBA" id="ARBA00022723"/>
    </source>
</evidence>
<sequence>MTQINPTVQYREDYQAPHYWIDTLDLDIQLHDSATQVVAISRVRRHGEHDEPLVLDGEQLTLLEVAVNGVAFNQYQQTEHSLILSQLPQECVLTIKTELNPSANTALEGLYKSGSAFCTQCEAQGFRRITYYLDRPDVLARFSTRITADATSCPYLLSNGNKVDAGVLDDGRHWVQWQDPFPKPAYLFALVAGDFDVLRDRFTTLSGRDVALEIFVDKGNLHRAHFAMQSLKAAMAWDEQRCQLEYDLDIYMIVAVDFFNMGAMENKGLNVFNSKFVLADDKTATDADYLDVERVIGHEYFHNWTGNRVTCRDWFQLSLKEGLTVFRDQEFSSDLGSRSVNRIQNVRMLRSLQFAEDAGPMAHPIRPDAVIEMNNFYTLTVYEKGAEVIRMLHTLVGESAFQRGLSLYLQRFDGQAATCEDFLATMSEASGRDLTRFSRWYSQSGTPVLKVRDHYDANHQRYSLTVSQVTPPTHDQSQKLALHIPLSVALYTEQGEPLTLTLQGHSVNPVLDVIEAEQEFIFDNVPSQPVPALLQSFSAPVKLDYPYSDQQLSLLTMHSIDEFVRWDAIQTLINNAVLANVAQRQGGALSSVPQSLLEVFTSTLQDSSLDPALAAEMLTLPTINSLLELFEQVDISVVGEAHAQLQQELATRLAPLWRQAYQQNQTPNYQVEHTDIAKRALKNVALGYLALAGEETHAQRQYQQADNMTDTLGAMKAAVHAKLACAGAMLADFEQKWQHDGLVLDNWFRLQATMEDGAAVARIDQLMAHPTFSLTNPNRVRAVIGAFANGNPLAFHAIDGSGYDKLVSVLVLLNTSNPQIAARLITPLIQFARLDDQRQSLIKARLQQLMDLPDLSGDLYEKIAKALA</sequence>
<dbReference type="InterPro" id="IPR037144">
    <property type="entry name" value="Peptidase_M1_pepN_C_sf"/>
</dbReference>
<dbReference type="Gene3D" id="2.60.40.1730">
    <property type="entry name" value="tricorn interacting facor f3 domain"/>
    <property type="match status" value="1"/>
</dbReference>
<proteinExistence type="inferred from homology"/>
<reference evidence="19" key="1">
    <citation type="submission" date="2017-05" db="EMBL/GenBank/DDBJ databases">
        <authorList>
            <person name="Sung H."/>
        </authorList>
    </citation>
    <scope>NUCLEOTIDE SEQUENCE [LARGE SCALE GENOMIC DNA]</scope>
    <source>
        <strain evidence="19">AMac2203</strain>
    </source>
</reference>
<dbReference type="Pfam" id="PF17432">
    <property type="entry name" value="DUF3458_C"/>
    <property type="match status" value="1"/>
</dbReference>
<keyword evidence="8" id="KW-0479">Metal-binding</keyword>
<evidence type="ECO:0000256" key="5">
    <source>
        <dbReference type="ARBA" id="ARBA00015611"/>
    </source>
</evidence>
<evidence type="ECO:0000256" key="12">
    <source>
        <dbReference type="ARBA" id="ARBA00059739"/>
    </source>
</evidence>
<dbReference type="EMBL" id="CP021376">
    <property type="protein sequence ID" value="ART79340.1"/>
    <property type="molecule type" value="Genomic_DNA"/>
</dbReference>